<evidence type="ECO:0000256" key="4">
    <source>
        <dbReference type="ARBA" id="ARBA00022729"/>
    </source>
</evidence>
<name>A0ABM4L5T8_EQUPR</name>
<evidence type="ECO:0000256" key="1">
    <source>
        <dbReference type="ARBA" id="ARBA00004609"/>
    </source>
</evidence>
<sequence>MGQRAAAGGRNPRAARNPDENPVLFLFCVKVSHGVSKAPGFWQNSLRFEFSLVVLSPRFWAPCMSDMESGPALAWLLLLSLLADCLKATQSRDFTVKDIIYLHPSKTRYCYTQHTMEVTGNSISVTKRCVPLEDCLSTGCRDSEREGHKVCTSCCEGNICNLPLPRNETDATFATTSPINQTNGHPHCMSVIVSCLWVWLGLTL</sequence>
<dbReference type="PANTHER" id="PTHR31171:SF0">
    <property type="entry name" value="LY6_PLAUR DOMAIN-CONTAINING PROTEIN 6"/>
    <property type="match status" value="1"/>
</dbReference>
<dbReference type="Proteomes" id="UP001652662">
    <property type="component" value="Chromosome 17"/>
</dbReference>
<keyword evidence="8" id="KW-0449">Lipoprotein</keyword>
<keyword evidence="6" id="KW-1015">Disulfide bond</keyword>
<reference evidence="10" key="1">
    <citation type="submission" date="2025-08" db="UniProtKB">
        <authorList>
            <consortium name="RefSeq"/>
        </authorList>
    </citation>
    <scope>IDENTIFICATION</scope>
    <source>
        <tissue evidence="10">Blood</tissue>
    </source>
</reference>
<dbReference type="GeneID" id="103558670"/>
<dbReference type="InterPro" id="IPR045860">
    <property type="entry name" value="Snake_toxin-like_sf"/>
</dbReference>
<gene>
    <name evidence="10" type="primary">LYPD6</name>
</gene>
<dbReference type="PANTHER" id="PTHR31171">
    <property type="entry name" value="LY6/PLAUR DOMAIN-CONTAINING PROTEIN 6"/>
    <property type="match status" value="1"/>
</dbReference>
<dbReference type="SUPFAM" id="SSF57302">
    <property type="entry name" value="Snake toxin-like"/>
    <property type="match status" value="1"/>
</dbReference>
<evidence type="ECO:0000256" key="7">
    <source>
        <dbReference type="ARBA" id="ARBA00023180"/>
    </source>
</evidence>
<keyword evidence="7" id="KW-0325">Glycoprotein</keyword>
<evidence type="ECO:0000256" key="8">
    <source>
        <dbReference type="ARBA" id="ARBA00023288"/>
    </source>
</evidence>
<evidence type="ECO:0000256" key="3">
    <source>
        <dbReference type="ARBA" id="ARBA00022622"/>
    </source>
</evidence>
<keyword evidence="2" id="KW-1003">Cell membrane</keyword>
<keyword evidence="3" id="KW-0336">GPI-anchor</keyword>
<accession>A0ABM4L5T8</accession>
<keyword evidence="4" id="KW-0732">Signal</keyword>
<comment type="subcellular location">
    <subcellularLocation>
        <location evidence="1">Cell membrane</location>
        <topology evidence="1">Lipid-anchor</topology>
        <topology evidence="1">GPI-anchor</topology>
    </subcellularLocation>
</comment>
<evidence type="ECO:0000256" key="2">
    <source>
        <dbReference type="ARBA" id="ARBA00022475"/>
    </source>
</evidence>
<dbReference type="InterPro" id="IPR039457">
    <property type="entry name" value="LYPD6-like"/>
</dbReference>
<keyword evidence="9" id="KW-1185">Reference proteome</keyword>
<proteinExistence type="predicted"/>
<protein>
    <submittedName>
        <fullName evidence="10">Ly6/PLAUR domain-containing protein 6 isoform X3</fullName>
    </submittedName>
</protein>
<evidence type="ECO:0000313" key="10">
    <source>
        <dbReference type="RefSeq" id="XP_070435805.1"/>
    </source>
</evidence>
<dbReference type="Pfam" id="PF16975">
    <property type="entry name" value="UPAR_LY6_2"/>
    <property type="match status" value="1"/>
</dbReference>
<evidence type="ECO:0000256" key="5">
    <source>
        <dbReference type="ARBA" id="ARBA00023136"/>
    </source>
</evidence>
<evidence type="ECO:0000256" key="6">
    <source>
        <dbReference type="ARBA" id="ARBA00023157"/>
    </source>
</evidence>
<organism evidence="9 10">
    <name type="scientific">Equus przewalskii</name>
    <name type="common">Przewalski's horse</name>
    <name type="synonym">Equus caballus przewalskii</name>
    <dbReference type="NCBI Taxonomy" id="9798"/>
    <lineage>
        <taxon>Eukaryota</taxon>
        <taxon>Metazoa</taxon>
        <taxon>Chordata</taxon>
        <taxon>Craniata</taxon>
        <taxon>Vertebrata</taxon>
        <taxon>Euteleostomi</taxon>
        <taxon>Mammalia</taxon>
        <taxon>Eutheria</taxon>
        <taxon>Laurasiatheria</taxon>
        <taxon>Perissodactyla</taxon>
        <taxon>Equidae</taxon>
        <taxon>Equus</taxon>
    </lineage>
</organism>
<evidence type="ECO:0000313" key="9">
    <source>
        <dbReference type="Proteomes" id="UP001652662"/>
    </source>
</evidence>
<dbReference type="RefSeq" id="XP_070435805.1">
    <property type="nucleotide sequence ID" value="XM_070579704.1"/>
</dbReference>
<keyword evidence="5" id="KW-0472">Membrane</keyword>